<proteinExistence type="predicted"/>
<dbReference type="EMBL" id="MFGW01000236">
    <property type="protein sequence ID" value="OGF58665.1"/>
    <property type="molecule type" value="Genomic_DNA"/>
</dbReference>
<evidence type="ECO:0000313" key="2">
    <source>
        <dbReference type="Proteomes" id="UP000178943"/>
    </source>
</evidence>
<dbReference type="AlphaFoldDB" id="A0A1F5V5I2"/>
<organism evidence="1 2">
    <name type="scientific">Candidatus Fischerbacteria bacterium RBG_13_37_8</name>
    <dbReference type="NCBI Taxonomy" id="1817863"/>
    <lineage>
        <taxon>Bacteria</taxon>
        <taxon>Candidatus Fischeribacteriota</taxon>
    </lineage>
</organism>
<accession>A0A1F5V5I2</accession>
<evidence type="ECO:0000313" key="1">
    <source>
        <dbReference type="EMBL" id="OGF58665.1"/>
    </source>
</evidence>
<comment type="caution">
    <text evidence="1">The sequence shown here is derived from an EMBL/GenBank/DDBJ whole genome shotgun (WGS) entry which is preliminary data.</text>
</comment>
<name>A0A1F5V5I2_9BACT</name>
<dbReference type="Proteomes" id="UP000178943">
    <property type="component" value="Unassembled WGS sequence"/>
</dbReference>
<sequence>MSAKISQSPFLDVNSFAIKETPADTNSINTTKYQATPFLSMYETFEGDASTDPATEECMAFLNELYDEEFDQALFELACEAVPLYENQLTYSRGDFGAINQGAERILEQHFEPLAREAERMMEVLAEKLSQYDPNVLTSGEIEAVVDQYRPSIELSPDFDNFIGSLKKAFKKVASRAVDLAKKGVSVATTLGLGPILGKLKPLIKPLLKKVLNIAISKLPKQLQPMAHKLAEKLPLLLEVEQDTDLESGNPSSPSISQIQYEFNQQVADILFAPSEVEQELEIAEILTEAKMPIDYSLNELDRARSQFVDSLSKLKEGEDPAPIIENFLPAILPALQLGIKLISRKRVVDFLAKLLAKLIQRFIGPQYAPALSKAIVDAGLRLISLEASPEDEKGAAGSVVAATIEETVRRVAALPDHILDNQDLLESYALQSFEQAATSNLPPVLPEEVYRRRPDLIEAKSVRGTWIPMPLRSPRKRYKKYSRIFRSILTPHKASAIMSFGGAPLSEFLQEQLGFLPGEDIEAQVHLYEAMPGTMLPDVTQLEQNIPGLGSTGAYVQLHPLTQQAASTLLEEPALGRDVDPHYLAGPFATEVGQRFYYLEIPGKRPLMTSEPSGRSAIRHKTRVILVLDFRGNQIRLSLYLSEIRAQEIALKLRQQEHTGAIAVYLGKILERGLNAALKGGFGSLKIIHESVTPDRWAKALQRLPVFVTQTLLSQLQQWVLKELPAFLQKHSQQFISAAEQPVDGVTLLITIENPTGLAELRKALKSKVLSLKKLKLSDAMPNINIRIAPGYQHE</sequence>
<reference evidence="1 2" key="1">
    <citation type="journal article" date="2016" name="Nat. Commun.">
        <title>Thousands of microbial genomes shed light on interconnected biogeochemical processes in an aquifer system.</title>
        <authorList>
            <person name="Anantharaman K."/>
            <person name="Brown C.T."/>
            <person name="Hug L.A."/>
            <person name="Sharon I."/>
            <person name="Castelle C.J."/>
            <person name="Probst A.J."/>
            <person name="Thomas B.C."/>
            <person name="Singh A."/>
            <person name="Wilkins M.J."/>
            <person name="Karaoz U."/>
            <person name="Brodie E.L."/>
            <person name="Williams K.H."/>
            <person name="Hubbard S.S."/>
            <person name="Banfield J.F."/>
        </authorList>
    </citation>
    <scope>NUCLEOTIDE SEQUENCE [LARGE SCALE GENOMIC DNA]</scope>
</reference>
<protein>
    <submittedName>
        <fullName evidence="1">Uncharacterized protein</fullName>
    </submittedName>
</protein>
<gene>
    <name evidence="1" type="ORF">A2Y62_03935</name>
</gene>